<dbReference type="PROSITE" id="PS50890">
    <property type="entry name" value="PUA"/>
    <property type="match status" value="1"/>
</dbReference>
<keyword evidence="10" id="KW-1185">Reference proteome</keyword>
<protein>
    <recommendedName>
        <fullName evidence="2 7">Flagellar motor switch protein FliN</fullName>
    </recommendedName>
</protein>
<proteinExistence type="inferred from homology"/>
<keyword evidence="4 7" id="KW-0145">Chemotaxis</keyword>
<feature type="domain" description="Flagellar motor switch protein FliN-like C-terminal" evidence="8">
    <location>
        <begin position="52"/>
        <end position="122"/>
    </location>
</feature>
<dbReference type="InterPro" id="IPR001172">
    <property type="entry name" value="FliN_T3SS_HrcQb"/>
</dbReference>
<comment type="subcellular location">
    <subcellularLocation>
        <location evidence="7">Cell membrane</location>
        <topology evidence="7">Peripheral membrane protein</topology>
        <orientation evidence="7">Cytoplasmic side</orientation>
    </subcellularLocation>
    <subcellularLocation>
        <location evidence="7">Bacterial flagellum basal body</location>
    </subcellularLocation>
</comment>
<dbReference type="InterPro" id="IPR051469">
    <property type="entry name" value="FliN/MopA/SpaO"/>
</dbReference>
<dbReference type="Gene3D" id="2.30.330.10">
    <property type="entry name" value="SpoA-like"/>
    <property type="match status" value="1"/>
</dbReference>
<dbReference type="Proteomes" id="UP000429229">
    <property type="component" value="Unassembled WGS sequence"/>
</dbReference>
<evidence type="ECO:0000256" key="5">
    <source>
        <dbReference type="ARBA" id="ARBA00022779"/>
    </source>
</evidence>
<dbReference type="GO" id="GO:0071973">
    <property type="term" value="P:bacterial-type flagellum-dependent cell motility"/>
    <property type="evidence" value="ECO:0007669"/>
    <property type="project" value="UniProtKB-UniRule"/>
</dbReference>
<dbReference type="NCBIfam" id="TIGR02480">
    <property type="entry name" value="fliN"/>
    <property type="match status" value="1"/>
</dbReference>
<evidence type="ECO:0000256" key="7">
    <source>
        <dbReference type="RuleBase" id="RU362074"/>
    </source>
</evidence>
<dbReference type="GO" id="GO:0009425">
    <property type="term" value="C:bacterial-type flagellum basal body"/>
    <property type="evidence" value="ECO:0007669"/>
    <property type="project" value="UniProtKB-SubCell"/>
</dbReference>
<name>A0A6I4U3X8_9SPHN</name>
<dbReference type="GO" id="GO:0005886">
    <property type="term" value="C:plasma membrane"/>
    <property type="evidence" value="ECO:0007669"/>
    <property type="project" value="UniProtKB-SubCell"/>
</dbReference>
<dbReference type="InterPro" id="IPR001543">
    <property type="entry name" value="FliN-like_C"/>
</dbReference>
<dbReference type="RefSeq" id="WP_160617039.1">
    <property type="nucleotide sequence ID" value="NZ_WTYR01000001.1"/>
</dbReference>
<comment type="caution">
    <text evidence="9">The sequence shown here is derived from an EMBL/GenBank/DDBJ whole genome shotgun (WGS) entry which is preliminary data.</text>
</comment>
<gene>
    <name evidence="9" type="primary">fliN</name>
    <name evidence="9" type="ORF">GRI68_09630</name>
</gene>
<evidence type="ECO:0000256" key="2">
    <source>
        <dbReference type="ARBA" id="ARBA00021897"/>
    </source>
</evidence>
<dbReference type="SUPFAM" id="SSF101801">
    <property type="entry name" value="Surface presentation of antigens (SPOA)"/>
    <property type="match status" value="1"/>
</dbReference>
<evidence type="ECO:0000259" key="8">
    <source>
        <dbReference type="Pfam" id="PF01052"/>
    </source>
</evidence>
<evidence type="ECO:0000256" key="4">
    <source>
        <dbReference type="ARBA" id="ARBA00022500"/>
    </source>
</evidence>
<keyword evidence="6 7" id="KW-0472">Membrane</keyword>
<dbReference type="EMBL" id="WTYR01000001">
    <property type="protein sequence ID" value="MXP10436.1"/>
    <property type="molecule type" value="Genomic_DNA"/>
</dbReference>
<dbReference type="InterPro" id="IPR036429">
    <property type="entry name" value="SpoA-like_sf"/>
</dbReference>
<dbReference type="Pfam" id="PF01052">
    <property type="entry name" value="FliMN_C"/>
    <property type="match status" value="1"/>
</dbReference>
<dbReference type="InterPro" id="IPR012826">
    <property type="entry name" value="FliN"/>
</dbReference>
<evidence type="ECO:0000256" key="6">
    <source>
        <dbReference type="ARBA" id="ARBA00023136"/>
    </source>
</evidence>
<keyword evidence="5 7" id="KW-0283">Flagellar rotation</keyword>
<organism evidence="9 10">
    <name type="scientific">Alteriqipengyuania halimionae</name>
    <dbReference type="NCBI Taxonomy" id="1926630"/>
    <lineage>
        <taxon>Bacteria</taxon>
        <taxon>Pseudomonadati</taxon>
        <taxon>Pseudomonadota</taxon>
        <taxon>Alphaproteobacteria</taxon>
        <taxon>Sphingomonadales</taxon>
        <taxon>Erythrobacteraceae</taxon>
        <taxon>Alteriqipengyuania</taxon>
    </lineage>
</organism>
<dbReference type="PRINTS" id="PR00956">
    <property type="entry name" value="FLGMOTORFLIN"/>
</dbReference>
<reference evidence="9 10" key="1">
    <citation type="submission" date="2019-12" db="EMBL/GenBank/DDBJ databases">
        <title>Genomic-based taxomic classification of the family Erythrobacteraceae.</title>
        <authorList>
            <person name="Xu L."/>
        </authorList>
    </citation>
    <scope>NUCLEOTIDE SEQUENCE [LARGE SCALE GENOMIC DNA]</scope>
    <source>
        <strain evidence="9 10">LMG 29519</strain>
    </source>
</reference>
<evidence type="ECO:0000313" key="10">
    <source>
        <dbReference type="Proteomes" id="UP000429229"/>
    </source>
</evidence>
<evidence type="ECO:0000256" key="1">
    <source>
        <dbReference type="ARBA" id="ARBA00009226"/>
    </source>
</evidence>
<keyword evidence="7" id="KW-0975">Bacterial flagellum</keyword>
<dbReference type="GO" id="GO:0006935">
    <property type="term" value="P:chemotaxis"/>
    <property type="evidence" value="ECO:0007669"/>
    <property type="project" value="UniProtKB-KW"/>
</dbReference>
<dbReference type="OrthoDB" id="9790303at2"/>
<dbReference type="AlphaFoldDB" id="A0A6I4U3X8"/>
<dbReference type="GO" id="GO:0003774">
    <property type="term" value="F:cytoskeletal motor activity"/>
    <property type="evidence" value="ECO:0007669"/>
    <property type="project" value="UniProtKB-UniRule"/>
</dbReference>
<keyword evidence="9" id="KW-0282">Flagellum</keyword>
<evidence type="ECO:0000256" key="3">
    <source>
        <dbReference type="ARBA" id="ARBA00022475"/>
    </source>
</evidence>
<keyword evidence="9" id="KW-0966">Cell projection</keyword>
<comment type="function">
    <text evidence="7">FliN is one of three proteins (FliG, FliN, FliM) that form the rotor-mounted switch complex (C ring), located at the base of the basal body. This complex interacts with the CheY and CheZ chemotaxis proteins, in addition to contacting components of the motor that determine the direction of flagellar rotation.</text>
</comment>
<dbReference type="PANTHER" id="PTHR43484:SF1">
    <property type="entry name" value="FLAGELLAR MOTOR SWITCH PROTEIN FLIN"/>
    <property type="match status" value="1"/>
</dbReference>
<sequence>MTEVGNDVAEAQIEQNSEAFVDLPSLGETAPSDAREGLSINEDHGHELGLDAVHDVPVKMQVVLGRARMTVAELMQVAPGRVVELDRKVGEPVDIFVSNRLIARGEVVLIERALGVTLTEIVHEED</sequence>
<keyword evidence="3 7" id="KW-1003">Cell membrane</keyword>
<comment type="similarity">
    <text evidence="1 7">Belongs to the FliN/MopA/SpaO family.</text>
</comment>
<accession>A0A6I4U3X8</accession>
<dbReference type="PANTHER" id="PTHR43484">
    <property type="match status" value="1"/>
</dbReference>
<keyword evidence="9" id="KW-0969">Cilium</keyword>
<evidence type="ECO:0000313" key="9">
    <source>
        <dbReference type="EMBL" id="MXP10436.1"/>
    </source>
</evidence>